<dbReference type="PANTHER" id="PTHR31756">
    <property type="entry name" value="PYRUVATE, PHOSPHATE DIKINASE REGULATORY PROTEIN 1, CHLOROPLASTIC"/>
    <property type="match status" value="1"/>
</dbReference>
<evidence type="ECO:0000256" key="2">
    <source>
        <dbReference type="ARBA" id="ARBA00022679"/>
    </source>
</evidence>
<dbReference type="PANTHER" id="PTHR31756:SF3">
    <property type="entry name" value="PYRUVATE, PHOSPHATE DIKINASE REGULATORY PROTEIN 1, CHLOROPLASTIC"/>
    <property type="match status" value="1"/>
</dbReference>
<reference evidence="6 7" key="1">
    <citation type="submission" date="2020-06" db="EMBL/GenBank/DDBJ databases">
        <title>Genome sequence of Rhizobium sp strain ADMK78.</title>
        <authorList>
            <person name="Rahi P."/>
        </authorList>
    </citation>
    <scope>NUCLEOTIDE SEQUENCE [LARGE SCALE GENOMIC DNA]</scope>
    <source>
        <strain evidence="6 7">ADMK78</strain>
    </source>
</reference>
<dbReference type="EC" id="2.7.4.27" evidence="5"/>
<evidence type="ECO:0000256" key="5">
    <source>
        <dbReference type="HAMAP-Rule" id="MF_00921"/>
    </source>
</evidence>
<feature type="binding site" evidence="5">
    <location>
        <begin position="153"/>
        <end position="160"/>
    </location>
    <ligand>
        <name>ADP</name>
        <dbReference type="ChEBI" id="CHEBI:456216"/>
    </ligand>
</feature>
<dbReference type="Pfam" id="PF03618">
    <property type="entry name" value="Kinase-PPPase"/>
    <property type="match status" value="1"/>
</dbReference>
<comment type="function">
    <text evidence="5">Bifunctional serine/threonine kinase and phosphorylase involved in the regulation of the pyruvate, phosphate dikinase (PPDK) by catalyzing its phosphorylation/dephosphorylation.</text>
</comment>
<comment type="catalytic activity">
    <reaction evidence="5">
        <text>N(tele)-phospho-L-histidyl/O-phospho-L-threonyl-[pyruvate, phosphate dikinase] + phosphate + H(+) = N(tele)-phospho-L-histidyl/L-threonyl-[pyruvate, phosphate dikinase] + diphosphate</text>
        <dbReference type="Rhea" id="RHEA:43696"/>
        <dbReference type="Rhea" id="RHEA-COMP:10650"/>
        <dbReference type="Rhea" id="RHEA-COMP:10651"/>
        <dbReference type="ChEBI" id="CHEBI:15378"/>
        <dbReference type="ChEBI" id="CHEBI:30013"/>
        <dbReference type="ChEBI" id="CHEBI:33019"/>
        <dbReference type="ChEBI" id="CHEBI:43474"/>
        <dbReference type="ChEBI" id="CHEBI:61977"/>
        <dbReference type="ChEBI" id="CHEBI:83586"/>
        <dbReference type="EC" id="2.7.4.27"/>
    </reaction>
</comment>
<evidence type="ECO:0000256" key="4">
    <source>
        <dbReference type="ARBA" id="ARBA00022777"/>
    </source>
</evidence>
<protein>
    <recommendedName>
        <fullName evidence="5">Putative pyruvate, phosphate dikinase regulatory protein</fullName>
        <shortName evidence="5">PPDK regulatory protein</shortName>
        <ecNumber evidence="5">2.7.11.32</ecNumber>
        <ecNumber evidence="5">2.7.4.27</ecNumber>
    </recommendedName>
</protein>
<evidence type="ECO:0000313" key="7">
    <source>
        <dbReference type="Proteomes" id="UP000308530"/>
    </source>
</evidence>
<evidence type="ECO:0000256" key="1">
    <source>
        <dbReference type="ARBA" id="ARBA00022527"/>
    </source>
</evidence>
<dbReference type="EMBL" id="CP058350">
    <property type="protein sequence ID" value="QLF71269.1"/>
    <property type="molecule type" value="Genomic_DNA"/>
</dbReference>
<dbReference type="InterPro" id="IPR005177">
    <property type="entry name" value="Kinase-pyrophosphorylase"/>
</dbReference>
<organism evidence="6 7">
    <name type="scientific">Peteryoungia desertarenae</name>
    <dbReference type="NCBI Taxonomy" id="1813451"/>
    <lineage>
        <taxon>Bacteria</taxon>
        <taxon>Pseudomonadati</taxon>
        <taxon>Pseudomonadota</taxon>
        <taxon>Alphaproteobacteria</taxon>
        <taxon>Hyphomicrobiales</taxon>
        <taxon>Rhizobiaceae</taxon>
        <taxon>Peteryoungia</taxon>
    </lineage>
</organism>
<gene>
    <name evidence="6" type="ORF">FE840_004460</name>
</gene>
<name>A0ABX6QRM9_9HYPH</name>
<dbReference type="InterPro" id="IPR026565">
    <property type="entry name" value="PPDK_reg"/>
</dbReference>
<keyword evidence="1 5" id="KW-0723">Serine/threonine-protein kinase</keyword>
<keyword evidence="7" id="KW-1185">Reference proteome</keyword>
<comment type="catalytic activity">
    <reaction evidence="5">
        <text>N(tele)-phospho-L-histidyl/L-threonyl-[pyruvate, phosphate dikinase] + ADP = N(tele)-phospho-L-histidyl/O-phospho-L-threonyl-[pyruvate, phosphate dikinase] + AMP + H(+)</text>
        <dbReference type="Rhea" id="RHEA:43692"/>
        <dbReference type="Rhea" id="RHEA-COMP:10650"/>
        <dbReference type="Rhea" id="RHEA-COMP:10651"/>
        <dbReference type="ChEBI" id="CHEBI:15378"/>
        <dbReference type="ChEBI" id="CHEBI:30013"/>
        <dbReference type="ChEBI" id="CHEBI:61977"/>
        <dbReference type="ChEBI" id="CHEBI:83586"/>
        <dbReference type="ChEBI" id="CHEBI:456215"/>
        <dbReference type="ChEBI" id="CHEBI:456216"/>
        <dbReference type="EC" id="2.7.11.32"/>
    </reaction>
</comment>
<keyword evidence="4 5" id="KW-0418">Kinase</keyword>
<dbReference type="NCBIfam" id="NF003742">
    <property type="entry name" value="PRK05339.1"/>
    <property type="match status" value="1"/>
</dbReference>
<proteinExistence type="inferred from homology"/>
<dbReference type="HAMAP" id="MF_00921">
    <property type="entry name" value="PDRP"/>
    <property type="match status" value="1"/>
</dbReference>
<keyword evidence="3 5" id="KW-0547">Nucleotide-binding</keyword>
<dbReference type="Proteomes" id="UP000308530">
    <property type="component" value="Chromosome"/>
</dbReference>
<dbReference type="RefSeq" id="WP_138286870.1">
    <property type="nucleotide sequence ID" value="NZ_CP058350.1"/>
</dbReference>
<sequence>MENKKNFFHLHLISDSTGETLISAGRAASAQFRHAHPIEHVYPLIRSKKQIKAVMEAVDSKPGIVLYTIVDAELGALIETSCRDVGVPCVNVLAPVMEKFQSYLGSPSSRRVGAQYVLNAEYFERIEALNFTMEHDDGQAPDDYDKADVVIVGISRTSKTPTSIYLANRGIKTANLPIVPGVPVPAALLRATRPLIVGLIATSDRISQVRENRVLGQTSGYDSRDYIDRASITEELKYARALCARNNWPIIDVTRRSIEETAAAILALRSKVRQ</sequence>
<accession>A0ABX6QRM9</accession>
<dbReference type="EC" id="2.7.11.32" evidence="5"/>
<keyword evidence="2 5" id="KW-0808">Transferase</keyword>
<dbReference type="GO" id="GO:0016301">
    <property type="term" value="F:kinase activity"/>
    <property type="evidence" value="ECO:0007669"/>
    <property type="project" value="UniProtKB-KW"/>
</dbReference>
<comment type="similarity">
    <text evidence="5">Belongs to the pyruvate, phosphate/water dikinase regulatory protein family. PDRP subfamily.</text>
</comment>
<evidence type="ECO:0000256" key="3">
    <source>
        <dbReference type="ARBA" id="ARBA00022741"/>
    </source>
</evidence>
<evidence type="ECO:0000313" key="6">
    <source>
        <dbReference type="EMBL" id="QLF71269.1"/>
    </source>
</evidence>